<feature type="non-terminal residue" evidence="2">
    <location>
        <position position="601"/>
    </location>
</feature>
<proteinExistence type="predicted"/>
<feature type="region of interest" description="Disordered" evidence="1">
    <location>
        <begin position="464"/>
        <end position="485"/>
    </location>
</feature>
<keyword evidence="3" id="KW-1185">Reference proteome</keyword>
<protein>
    <submittedName>
        <fullName evidence="2">Uncharacterized protein</fullName>
    </submittedName>
</protein>
<gene>
    <name evidence="2" type="ORF">EWM64_g9480</name>
</gene>
<dbReference type="OrthoDB" id="3332026at2759"/>
<feature type="region of interest" description="Disordered" evidence="1">
    <location>
        <begin position="529"/>
        <end position="601"/>
    </location>
</feature>
<feature type="compositionally biased region" description="Basic and acidic residues" evidence="1">
    <location>
        <begin position="590"/>
        <end position="601"/>
    </location>
</feature>
<feature type="region of interest" description="Disordered" evidence="1">
    <location>
        <begin position="203"/>
        <end position="281"/>
    </location>
</feature>
<evidence type="ECO:0000256" key="1">
    <source>
        <dbReference type="SAM" id="MobiDB-lite"/>
    </source>
</evidence>
<dbReference type="AlphaFoldDB" id="A0A4Y9ZIN7"/>
<comment type="caution">
    <text evidence="2">The sequence shown here is derived from an EMBL/GenBank/DDBJ whole genome shotgun (WGS) entry which is preliminary data.</text>
</comment>
<accession>A0A4Y9ZIN7</accession>
<dbReference type="Proteomes" id="UP000298061">
    <property type="component" value="Unassembled WGS sequence"/>
</dbReference>
<sequence length="601" mass="65134">MSAGAFDPTFSDEDTDPRIEFFDDLTASFERAERNLNRESSSYNAIAKILQAFSAASKSLDRNLIVSTDVQPSLKGPDDAECSPDYTVVLIPRRASRRVSTQGHCDIAPKDSLVWIWEVKALPVGNWLNINVNQSDSASSQAQKSLKTYLRQLSGQALFAFYQYEGDTLPVFLSQGNCFTLLVYDRPSNWDTFAVQYAETLKMGPRPSTGKESPEPGSSRPATPQEQESYSPSQEHETPSGQQEARAVQEHVSDMAEPPANQPARMSADNSGPSIDGQGLTNLPEEAMTENAKSTSTSASAASTASTESLFEEGDYPIPRLFSSCEYILRPDGSEFTLQFLQAVHVSMVLRGVTLKSSDRIFCLPDDQELAAITLTQSLVVAQEAIDAFKAEQDASKLPDQLMSTDSSASVQSEYKNRRTAIVRPDNGKLWNLRDRQVTYTSPKPLRKIANRDILCDLVAETSGPERAQASKETRLGQSQDAPTAHADVNVVAGPSNTRIAPLRLPANSGTQGAGPSKKCVFDQVQDEPVASDEVASPSKKQGAGPRGRPVLSAAQDASFSNERRLESSGDSPEAGAPVDEAAADPSNEEVARRLTETAKL</sequence>
<feature type="region of interest" description="Disordered" evidence="1">
    <location>
        <begin position="500"/>
        <end position="519"/>
    </location>
</feature>
<evidence type="ECO:0000313" key="3">
    <source>
        <dbReference type="Proteomes" id="UP000298061"/>
    </source>
</evidence>
<organism evidence="2 3">
    <name type="scientific">Hericium alpestre</name>
    <dbReference type="NCBI Taxonomy" id="135208"/>
    <lineage>
        <taxon>Eukaryota</taxon>
        <taxon>Fungi</taxon>
        <taxon>Dikarya</taxon>
        <taxon>Basidiomycota</taxon>
        <taxon>Agaricomycotina</taxon>
        <taxon>Agaricomycetes</taxon>
        <taxon>Russulales</taxon>
        <taxon>Hericiaceae</taxon>
        <taxon>Hericium</taxon>
    </lineage>
</organism>
<reference evidence="2 3" key="1">
    <citation type="submission" date="2019-02" db="EMBL/GenBank/DDBJ databases">
        <title>Genome sequencing of the rare red list fungi Hericium alpestre (H. flagellum).</title>
        <authorList>
            <person name="Buettner E."/>
            <person name="Kellner H."/>
        </authorList>
    </citation>
    <scope>NUCLEOTIDE SEQUENCE [LARGE SCALE GENOMIC DNA]</scope>
    <source>
        <strain evidence="2 3">DSM 108284</strain>
    </source>
</reference>
<dbReference type="EMBL" id="SFCI01002028">
    <property type="protein sequence ID" value="TFY74532.1"/>
    <property type="molecule type" value="Genomic_DNA"/>
</dbReference>
<name>A0A4Y9ZIN7_9AGAM</name>
<feature type="compositionally biased region" description="Polar residues" evidence="1">
    <location>
        <begin position="220"/>
        <end position="243"/>
    </location>
</feature>
<evidence type="ECO:0000313" key="2">
    <source>
        <dbReference type="EMBL" id="TFY74532.1"/>
    </source>
</evidence>